<keyword evidence="6" id="KW-0906">Nuclear pore complex</keyword>
<evidence type="ECO:0000256" key="3">
    <source>
        <dbReference type="ARBA" id="ARBA00022816"/>
    </source>
</evidence>
<evidence type="ECO:0000256" key="8">
    <source>
        <dbReference type="SAM" id="MobiDB-lite"/>
    </source>
</evidence>
<comment type="subcellular location">
    <subcellularLocation>
        <location evidence="1">Nucleus</location>
        <location evidence="1">Nuclear pore complex</location>
    </subcellularLocation>
</comment>
<keyword evidence="5" id="KW-0811">Translocation</keyword>
<protein>
    <recommendedName>
        <fullName evidence="11">Nucleoporin Nup133/Nup155-like N-terminal domain-containing protein</fullName>
    </recommendedName>
</protein>
<proteinExistence type="predicted"/>
<evidence type="ECO:0008006" key="11">
    <source>
        <dbReference type="Google" id="ProtNLM"/>
    </source>
</evidence>
<reference evidence="9 10" key="1">
    <citation type="submission" date="2017-07" db="EMBL/GenBank/DDBJ databases">
        <authorList>
            <person name="Talla V."/>
            <person name="Backstrom N."/>
        </authorList>
    </citation>
    <scope>NUCLEOTIDE SEQUENCE [LARGE SCALE GENOMIC DNA]</scope>
</reference>
<evidence type="ECO:0000313" key="10">
    <source>
        <dbReference type="Proteomes" id="UP000324832"/>
    </source>
</evidence>
<organism evidence="9 10">
    <name type="scientific">Leptidea sinapis</name>
    <dbReference type="NCBI Taxonomy" id="189913"/>
    <lineage>
        <taxon>Eukaryota</taxon>
        <taxon>Metazoa</taxon>
        <taxon>Ecdysozoa</taxon>
        <taxon>Arthropoda</taxon>
        <taxon>Hexapoda</taxon>
        <taxon>Insecta</taxon>
        <taxon>Pterygota</taxon>
        <taxon>Neoptera</taxon>
        <taxon>Endopterygota</taxon>
        <taxon>Lepidoptera</taxon>
        <taxon>Glossata</taxon>
        <taxon>Ditrysia</taxon>
        <taxon>Papilionoidea</taxon>
        <taxon>Pieridae</taxon>
        <taxon>Dismorphiinae</taxon>
        <taxon>Leptidea</taxon>
    </lineage>
</organism>
<evidence type="ECO:0000256" key="2">
    <source>
        <dbReference type="ARBA" id="ARBA00022448"/>
    </source>
</evidence>
<dbReference type="InterPro" id="IPR037700">
    <property type="entry name" value="NUP88/NUP82"/>
</dbReference>
<feature type="compositionally biased region" description="Polar residues" evidence="8">
    <location>
        <begin position="437"/>
        <end position="446"/>
    </location>
</feature>
<keyword evidence="3" id="KW-0509">mRNA transport</keyword>
<keyword evidence="10" id="KW-1185">Reference proteome</keyword>
<dbReference type="SUPFAM" id="SSF82171">
    <property type="entry name" value="DPP6 N-terminal domain-like"/>
    <property type="match status" value="1"/>
</dbReference>
<evidence type="ECO:0000256" key="4">
    <source>
        <dbReference type="ARBA" id="ARBA00022927"/>
    </source>
</evidence>
<feature type="region of interest" description="Disordered" evidence="8">
    <location>
        <begin position="481"/>
        <end position="502"/>
    </location>
</feature>
<keyword evidence="4" id="KW-0653">Protein transport</keyword>
<dbReference type="Pfam" id="PF10168">
    <property type="entry name" value="Nup88"/>
    <property type="match status" value="1"/>
</dbReference>
<evidence type="ECO:0000256" key="5">
    <source>
        <dbReference type="ARBA" id="ARBA00023010"/>
    </source>
</evidence>
<dbReference type="GO" id="GO:0006406">
    <property type="term" value="P:mRNA export from nucleus"/>
    <property type="evidence" value="ECO:0007669"/>
    <property type="project" value="TreeGrafter"/>
</dbReference>
<dbReference type="GO" id="GO:0006606">
    <property type="term" value="P:protein import into nucleus"/>
    <property type="evidence" value="ECO:0007669"/>
    <property type="project" value="TreeGrafter"/>
</dbReference>
<dbReference type="GO" id="GO:0000056">
    <property type="term" value="P:ribosomal small subunit export from nucleus"/>
    <property type="evidence" value="ECO:0007669"/>
    <property type="project" value="InterPro"/>
</dbReference>
<evidence type="ECO:0000313" key="9">
    <source>
        <dbReference type="EMBL" id="VVC97055.1"/>
    </source>
</evidence>
<name>A0A5E4QFK4_9NEOP</name>
<feature type="region of interest" description="Disordered" evidence="8">
    <location>
        <begin position="411"/>
        <end position="468"/>
    </location>
</feature>
<feature type="compositionally biased region" description="Polar residues" evidence="8">
    <location>
        <begin position="489"/>
        <end position="502"/>
    </location>
</feature>
<dbReference type="EMBL" id="FZQP02003001">
    <property type="protein sequence ID" value="VVC97055.1"/>
    <property type="molecule type" value="Genomic_DNA"/>
</dbReference>
<dbReference type="GO" id="GO:0000055">
    <property type="term" value="P:ribosomal large subunit export from nucleus"/>
    <property type="evidence" value="ECO:0007669"/>
    <property type="project" value="InterPro"/>
</dbReference>
<keyword evidence="2" id="KW-0813">Transport</keyword>
<accession>A0A5E4QFK4</accession>
<dbReference type="InterPro" id="IPR019321">
    <property type="entry name" value="Nucleoporin_Nup88"/>
</dbReference>
<evidence type="ECO:0000256" key="6">
    <source>
        <dbReference type="ARBA" id="ARBA00023132"/>
    </source>
</evidence>
<dbReference type="Proteomes" id="UP000324832">
    <property type="component" value="Unassembled WGS sequence"/>
</dbReference>
<gene>
    <name evidence="9" type="ORF">LSINAPIS_LOCUS8429</name>
</gene>
<dbReference type="PANTHER" id="PTHR13257:SF0">
    <property type="entry name" value="NUCLEAR PORE COMPLEX PROTEIN NUP88"/>
    <property type="match status" value="1"/>
</dbReference>
<dbReference type="GO" id="GO:0005643">
    <property type="term" value="C:nuclear pore"/>
    <property type="evidence" value="ECO:0007669"/>
    <property type="project" value="UniProtKB-SubCell"/>
</dbReference>
<dbReference type="AlphaFoldDB" id="A0A5E4QFK4"/>
<dbReference type="PANTHER" id="PTHR13257">
    <property type="entry name" value="NUCLEOPORIN NUP84-RELATED"/>
    <property type="match status" value="1"/>
</dbReference>
<evidence type="ECO:0000256" key="1">
    <source>
        <dbReference type="ARBA" id="ARBA00004567"/>
    </source>
</evidence>
<evidence type="ECO:0000256" key="7">
    <source>
        <dbReference type="ARBA" id="ARBA00023242"/>
    </source>
</evidence>
<keyword evidence="7" id="KW-0539">Nucleus</keyword>
<dbReference type="GO" id="GO:0017056">
    <property type="term" value="F:structural constituent of nuclear pore"/>
    <property type="evidence" value="ECO:0007669"/>
    <property type="project" value="InterPro"/>
</dbReference>
<sequence length="502" mass="54368">MVGLLQKIIFSSPPVFEVERLMSSECGTRLCVWGSRGVTVAELPSRWGRSGLFESGKPTVFCKSFSLDERFLFSQCQVIKVLWHPHSLSHILVLVSDNTMRVYNIALKTGPKRVKPFGKIGPRPQGPLGMAFQDGFGDSAVDMTATPDGNHLLVLTGNGDVYMMSSDFLHSKGSSEFKVQGPLSMYPPADDNYGSESCAIAALGAVDTPAVVVIATASAALYHCLLLPKQSDTEGDEFALYVVESVDLDIVLNTENDVTSLYPVHLYPCSKNTYVCVHAGGVHTVTLAIMEHLKDYAMADDSEMDSVISMICAKSSSARHLVCTSDRVARPPVGVALSPAPLHHVLVLCCGGDLLTRTLEPFDMEEGLYKEIQLKNPMLDEDDMKKLFKESGHVAAHPQNGARYGTLAQGMPGDTDGGDCEAPQRVHVPTGARHSSPARQAGSSAVSGKPPARLAEDATGGYRTRTPEIKKWQEEYKKQNVVLGKSHSETISSILQQQDQTS</sequence>